<reference evidence="3" key="1">
    <citation type="submission" date="2020-11" db="EMBL/GenBank/DDBJ databases">
        <authorList>
            <person name="Tran Van P."/>
        </authorList>
    </citation>
    <scope>NUCLEOTIDE SEQUENCE</scope>
</reference>
<evidence type="ECO:0000256" key="1">
    <source>
        <dbReference type="SAM" id="MobiDB-lite"/>
    </source>
</evidence>
<dbReference type="OrthoDB" id="2436667at2759"/>
<gene>
    <name evidence="3" type="ORF">NMOB1V02_LOCUS9778</name>
</gene>
<protein>
    <recommendedName>
        <fullName evidence="2">Large ribosomal subunit protein uL6 N-terminal domain-containing protein</fullName>
    </recommendedName>
</protein>
<evidence type="ECO:0000313" key="4">
    <source>
        <dbReference type="Proteomes" id="UP000678499"/>
    </source>
</evidence>
<sequence>MDSKPAKAKEQLAPVGKRSTRVKGPAPKKVGRPRNYALVPGLMRFSKARMYQRKALYKRIKHGERPALKKTRSPRFIKKDVGSGNAKGVRNVRVKKHPKIVHP</sequence>
<dbReference type="Pfam" id="PF03868">
    <property type="entry name" value="Ribosomal_L6e_N"/>
    <property type="match status" value="1"/>
</dbReference>
<evidence type="ECO:0000259" key="2">
    <source>
        <dbReference type="Pfam" id="PF03868"/>
    </source>
</evidence>
<feature type="non-terminal residue" evidence="3">
    <location>
        <position position="1"/>
    </location>
</feature>
<feature type="domain" description="Large ribosomal subunit protein uL6 N-terminal" evidence="2">
    <location>
        <begin position="27"/>
        <end position="71"/>
    </location>
</feature>
<dbReference type="AlphaFoldDB" id="A0A7R9BV43"/>
<dbReference type="EMBL" id="OA885567">
    <property type="protein sequence ID" value="CAD7282147.1"/>
    <property type="molecule type" value="Genomic_DNA"/>
</dbReference>
<accession>A0A7R9BV43</accession>
<dbReference type="GO" id="GO:0003735">
    <property type="term" value="F:structural constituent of ribosome"/>
    <property type="evidence" value="ECO:0007669"/>
    <property type="project" value="InterPro"/>
</dbReference>
<feature type="region of interest" description="Disordered" evidence="1">
    <location>
        <begin position="1"/>
        <end position="33"/>
    </location>
</feature>
<dbReference type="EMBL" id="CAJPEX010003530">
    <property type="protein sequence ID" value="CAG0922299.1"/>
    <property type="molecule type" value="Genomic_DNA"/>
</dbReference>
<dbReference type="Proteomes" id="UP000678499">
    <property type="component" value="Unassembled WGS sequence"/>
</dbReference>
<name>A0A7R9BV43_9CRUS</name>
<feature type="compositionally biased region" description="Basic and acidic residues" evidence="1">
    <location>
        <begin position="1"/>
        <end position="10"/>
    </location>
</feature>
<organism evidence="3">
    <name type="scientific">Notodromas monacha</name>
    <dbReference type="NCBI Taxonomy" id="399045"/>
    <lineage>
        <taxon>Eukaryota</taxon>
        <taxon>Metazoa</taxon>
        <taxon>Ecdysozoa</taxon>
        <taxon>Arthropoda</taxon>
        <taxon>Crustacea</taxon>
        <taxon>Oligostraca</taxon>
        <taxon>Ostracoda</taxon>
        <taxon>Podocopa</taxon>
        <taxon>Podocopida</taxon>
        <taxon>Cypridocopina</taxon>
        <taxon>Cypridoidea</taxon>
        <taxon>Cyprididae</taxon>
        <taxon>Notodromas</taxon>
    </lineage>
</organism>
<dbReference type="GO" id="GO:0005840">
    <property type="term" value="C:ribosome"/>
    <property type="evidence" value="ECO:0007669"/>
    <property type="project" value="InterPro"/>
</dbReference>
<proteinExistence type="predicted"/>
<dbReference type="InterPro" id="IPR005568">
    <property type="entry name" value="Ribosomal_uL6_N"/>
</dbReference>
<keyword evidence="4" id="KW-1185">Reference proteome</keyword>
<evidence type="ECO:0000313" key="3">
    <source>
        <dbReference type="EMBL" id="CAD7282147.1"/>
    </source>
</evidence>
<dbReference type="GO" id="GO:0006412">
    <property type="term" value="P:translation"/>
    <property type="evidence" value="ECO:0007669"/>
    <property type="project" value="InterPro"/>
</dbReference>